<evidence type="ECO:0000313" key="3">
    <source>
        <dbReference type="WBParaSite" id="PSAMB.scaffold5603size11307.g26931.t1"/>
    </source>
</evidence>
<name>A0A914WXA7_9BILA</name>
<keyword evidence="1" id="KW-0732">Signal</keyword>
<keyword evidence="2" id="KW-1185">Reference proteome</keyword>
<evidence type="ECO:0000313" key="2">
    <source>
        <dbReference type="Proteomes" id="UP000887566"/>
    </source>
</evidence>
<dbReference type="WBParaSite" id="PSAMB.scaffold5603size11307.g26931.t1">
    <property type="protein sequence ID" value="PSAMB.scaffold5603size11307.g26931.t1"/>
    <property type="gene ID" value="PSAMB.scaffold5603size11307.g26931"/>
</dbReference>
<dbReference type="AlphaFoldDB" id="A0A914WXA7"/>
<protein>
    <submittedName>
        <fullName evidence="3">Uncharacterized protein</fullName>
    </submittedName>
</protein>
<organism evidence="2 3">
    <name type="scientific">Plectus sambesii</name>
    <dbReference type="NCBI Taxonomy" id="2011161"/>
    <lineage>
        <taxon>Eukaryota</taxon>
        <taxon>Metazoa</taxon>
        <taxon>Ecdysozoa</taxon>
        <taxon>Nematoda</taxon>
        <taxon>Chromadorea</taxon>
        <taxon>Plectida</taxon>
        <taxon>Plectina</taxon>
        <taxon>Plectoidea</taxon>
        <taxon>Plectidae</taxon>
        <taxon>Plectus</taxon>
    </lineage>
</organism>
<accession>A0A914WXA7</accession>
<dbReference type="Proteomes" id="UP000887566">
    <property type="component" value="Unplaced"/>
</dbReference>
<reference evidence="3" key="1">
    <citation type="submission" date="2022-11" db="UniProtKB">
        <authorList>
            <consortium name="WormBaseParasite"/>
        </authorList>
    </citation>
    <scope>IDENTIFICATION</scope>
</reference>
<feature type="signal peptide" evidence="1">
    <location>
        <begin position="1"/>
        <end position="19"/>
    </location>
</feature>
<feature type="chain" id="PRO_5037064830" evidence="1">
    <location>
        <begin position="20"/>
        <end position="91"/>
    </location>
</feature>
<evidence type="ECO:0000256" key="1">
    <source>
        <dbReference type="SAM" id="SignalP"/>
    </source>
</evidence>
<sequence length="91" mass="10157">MRSLLGLIVCSAVYCFLLADLRVEGRALKGAIAAPITSSELIEAVEKPHGRNQHVHQKRRKVRREAKTTLENLLKRMIGDESKTVPVRPGK</sequence>
<proteinExistence type="predicted"/>